<proteinExistence type="predicted"/>
<dbReference type="EMBL" id="ADBV01001336">
    <property type="protein sequence ID" value="EJW85050.1"/>
    <property type="molecule type" value="Genomic_DNA"/>
</dbReference>
<keyword evidence="2" id="KW-1133">Transmembrane helix</keyword>
<feature type="transmembrane region" description="Helical" evidence="2">
    <location>
        <begin position="20"/>
        <end position="37"/>
    </location>
</feature>
<evidence type="ECO:0000256" key="1">
    <source>
        <dbReference type="SAM" id="MobiDB-lite"/>
    </source>
</evidence>
<accession>J9BD23</accession>
<feature type="compositionally biased region" description="Low complexity" evidence="1">
    <location>
        <begin position="61"/>
        <end position="89"/>
    </location>
</feature>
<gene>
    <name evidence="3" type="ORF">WUBG_04044</name>
</gene>
<evidence type="ECO:0000313" key="4">
    <source>
        <dbReference type="Proteomes" id="UP000004810"/>
    </source>
</evidence>
<dbReference type="Proteomes" id="UP000004810">
    <property type="component" value="Unassembled WGS sequence"/>
</dbReference>
<keyword evidence="2" id="KW-0472">Membrane</keyword>
<organism evidence="3 4">
    <name type="scientific">Wuchereria bancrofti</name>
    <dbReference type="NCBI Taxonomy" id="6293"/>
    <lineage>
        <taxon>Eukaryota</taxon>
        <taxon>Metazoa</taxon>
        <taxon>Ecdysozoa</taxon>
        <taxon>Nematoda</taxon>
        <taxon>Chromadorea</taxon>
        <taxon>Rhabditida</taxon>
        <taxon>Spirurina</taxon>
        <taxon>Spiruromorpha</taxon>
        <taxon>Filarioidea</taxon>
        <taxon>Onchocercidae</taxon>
        <taxon>Wuchereria</taxon>
    </lineage>
</organism>
<comment type="caution">
    <text evidence="3">The sequence shown here is derived from an EMBL/GenBank/DDBJ whole genome shotgun (WGS) entry which is preliminary data.</text>
</comment>
<protein>
    <submittedName>
        <fullName evidence="3">Uncharacterized protein</fullName>
    </submittedName>
</protein>
<evidence type="ECO:0000256" key="2">
    <source>
        <dbReference type="SAM" id="Phobius"/>
    </source>
</evidence>
<reference evidence="4" key="1">
    <citation type="submission" date="2012-08" db="EMBL/GenBank/DDBJ databases">
        <title>The Genome Sequence of Wuchereria bancrofti.</title>
        <authorList>
            <person name="Nutman T.B."/>
            <person name="Fink D.L."/>
            <person name="Russ C."/>
            <person name="Young S."/>
            <person name="Zeng Q."/>
            <person name="Koehrsen M."/>
            <person name="Alvarado L."/>
            <person name="Berlin A."/>
            <person name="Chapman S.B."/>
            <person name="Chen Z."/>
            <person name="Freedman E."/>
            <person name="Gellesch M."/>
            <person name="Goldberg J."/>
            <person name="Griggs A."/>
            <person name="Gujja S."/>
            <person name="Heilman E.R."/>
            <person name="Heiman D."/>
            <person name="Hepburn T."/>
            <person name="Howarth C."/>
            <person name="Jen D."/>
            <person name="Larson L."/>
            <person name="Lewis B."/>
            <person name="Mehta T."/>
            <person name="Park D."/>
            <person name="Pearson M."/>
            <person name="Roberts A."/>
            <person name="Saif S."/>
            <person name="Shea T."/>
            <person name="Shenoy N."/>
            <person name="Sisk P."/>
            <person name="Stolte C."/>
            <person name="Sykes S."/>
            <person name="Walk T."/>
            <person name="White J."/>
            <person name="Yandava C."/>
            <person name="Haas B."/>
            <person name="Henn M.R."/>
            <person name="Nusbaum C."/>
            <person name="Birren B."/>
        </authorList>
    </citation>
    <scope>NUCLEOTIDE SEQUENCE [LARGE SCALE GENOMIC DNA]</scope>
    <source>
        <strain evidence="4">NA</strain>
    </source>
</reference>
<dbReference type="AlphaFoldDB" id="J9BD23"/>
<sequence length="89" mass="9595">MIDNRDDDNSDNDDDDDEVMMMMMVMNTVWYEIIYVGKESNSRTDSSSCKADEVGVDVEMSCDSSGSSNSSSSSSSSSNGCGNCMDGVK</sequence>
<keyword evidence="2" id="KW-0812">Transmembrane</keyword>
<feature type="region of interest" description="Disordered" evidence="1">
    <location>
        <begin position="60"/>
        <end position="89"/>
    </location>
</feature>
<evidence type="ECO:0000313" key="3">
    <source>
        <dbReference type="EMBL" id="EJW85050.1"/>
    </source>
</evidence>
<name>J9BD23_WUCBA</name>